<comment type="caution">
    <text evidence="2">The sequence shown here is derived from an EMBL/GenBank/DDBJ whole genome shotgun (WGS) entry which is preliminary data.</text>
</comment>
<dbReference type="AlphaFoldDB" id="A0A418X995"/>
<evidence type="ECO:0000313" key="3">
    <source>
        <dbReference type="Proteomes" id="UP000284021"/>
    </source>
</evidence>
<dbReference type="InterPro" id="IPR041487">
    <property type="entry name" value="HEPN/Toprim-NTD1"/>
</dbReference>
<accession>A0A418X995</accession>
<dbReference type="Pfam" id="PF18871">
    <property type="entry name" value="HEPN_Toprim_N"/>
    <property type="match status" value="1"/>
</dbReference>
<protein>
    <recommendedName>
        <fullName evidence="1">HEPN/Toprim N-terminal domain-containing protein</fullName>
    </recommendedName>
</protein>
<dbReference type="EMBL" id="QYUR01000008">
    <property type="protein sequence ID" value="RJG09040.1"/>
    <property type="molecule type" value="Genomic_DNA"/>
</dbReference>
<feature type="domain" description="HEPN/Toprim N-terminal" evidence="1">
    <location>
        <begin position="1"/>
        <end position="82"/>
    </location>
</feature>
<dbReference type="Proteomes" id="UP000284021">
    <property type="component" value="Unassembled WGS sequence"/>
</dbReference>
<evidence type="ECO:0000313" key="2">
    <source>
        <dbReference type="EMBL" id="RJG09040.1"/>
    </source>
</evidence>
<sequence>MSSWTDIRLGGMSLIETQNHFNIWYFRKSERVLEKEPVTGDLIYKYVMSGATLRRRLELDGHNMASLQKEFDRQLAQMKRDCLDMIAIEPNGKRIGLTVGKALGTTPHGHRHIKAKSEVQLAGYSEPMTGLAGSSQPLLASG</sequence>
<organism evidence="2 3">
    <name type="scientific">Pseudomonas cavernicola</name>
    <dbReference type="NCBI Taxonomy" id="2320866"/>
    <lineage>
        <taxon>Bacteria</taxon>
        <taxon>Pseudomonadati</taxon>
        <taxon>Pseudomonadota</taxon>
        <taxon>Gammaproteobacteria</taxon>
        <taxon>Pseudomonadales</taxon>
        <taxon>Pseudomonadaceae</taxon>
        <taxon>Pseudomonas</taxon>
    </lineage>
</organism>
<name>A0A418X995_9PSED</name>
<dbReference type="RefSeq" id="WP_119956834.1">
    <property type="nucleotide sequence ID" value="NZ_QYUR01000008.1"/>
</dbReference>
<proteinExistence type="predicted"/>
<reference evidence="2 3" key="1">
    <citation type="submission" date="2018-09" db="EMBL/GenBank/DDBJ databases">
        <authorList>
            <person name="Zhu H."/>
        </authorList>
    </citation>
    <scope>NUCLEOTIDE SEQUENCE [LARGE SCALE GENOMIC DNA]</scope>
    <source>
        <strain evidence="2 3">K1S02-6</strain>
    </source>
</reference>
<evidence type="ECO:0000259" key="1">
    <source>
        <dbReference type="Pfam" id="PF18871"/>
    </source>
</evidence>
<dbReference type="OrthoDB" id="119238at2"/>
<gene>
    <name evidence="2" type="ORF">D3879_24820</name>
</gene>
<keyword evidence="3" id="KW-1185">Reference proteome</keyword>